<accession>A0ABQ9Y4I8</accession>
<name>A0ABQ9Y4I8_9EUKA</name>
<dbReference type="EMBL" id="JARBJD010000036">
    <property type="protein sequence ID" value="KAK2958650.1"/>
    <property type="molecule type" value="Genomic_DNA"/>
</dbReference>
<sequence>MPDVLDLGSRGFSICASNQTIIECNRSFAPNEVAFYRFRCQIPSDIPPTSRGHYFSVRYMLTIGTLRPKISMNPVHIPVIIENPLGAFFPFEIPMCTNYSTALSTSLVPYNPLQPKDQVSEPPPISTNIPVLSISDFLTASQTCKEQNLTLIPPTPDTPQTIESKHIQSLLLLNDKSFHTKPHPLSDPDVQTAYLAKWNKANSPVSLLLSPSSSQTNTTSLATIRLSSATLYTSKQIHCTISLNRIPSRAYLTLSTRFEEKETFHQTKTTNIHCLWEERTDIFNAASHSFVLSLPAQTKSRVLHQFETSLISVSFMLRIVLVYIEHSPKSGESTPNNNDWVRRTDSDLQTSTNSFTVPIAVVPSQYQQTLVYPTGLMYRF</sequence>
<dbReference type="Proteomes" id="UP001281761">
    <property type="component" value="Unassembled WGS sequence"/>
</dbReference>
<keyword evidence="2" id="KW-1185">Reference proteome</keyword>
<gene>
    <name evidence="1" type="ORF">BLNAU_6419</name>
</gene>
<evidence type="ECO:0000313" key="2">
    <source>
        <dbReference type="Proteomes" id="UP001281761"/>
    </source>
</evidence>
<reference evidence="1 2" key="1">
    <citation type="journal article" date="2022" name="bioRxiv">
        <title>Genomics of Preaxostyla Flagellates Illuminates Evolutionary Transitions and the Path Towards Mitochondrial Loss.</title>
        <authorList>
            <person name="Novak L.V.F."/>
            <person name="Treitli S.C."/>
            <person name="Pyrih J."/>
            <person name="Halakuc P."/>
            <person name="Pipaliya S.V."/>
            <person name="Vacek V."/>
            <person name="Brzon O."/>
            <person name="Soukal P."/>
            <person name="Eme L."/>
            <person name="Dacks J.B."/>
            <person name="Karnkowska A."/>
            <person name="Elias M."/>
            <person name="Hampl V."/>
        </authorList>
    </citation>
    <scope>NUCLEOTIDE SEQUENCE [LARGE SCALE GENOMIC DNA]</scope>
    <source>
        <strain evidence="1">NAU3</strain>
        <tissue evidence="1">Gut</tissue>
    </source>
</reference>
<protein>
    <recommendedName>
        <fullName evidence="3">Arrestin-like N-terminal domain-containing protein</fullName>
    </recommendedName>
</protein>
<dbReference type="Pfam" id="PF08737">
    <property type="entry name" value="Rgp1"/>
    <property type="match status" value="1"/>
</dbReference>
<evidence type="ECO:0000313" key="1">
    <source>
        <dbReference type="EMBL" id="KAK2958650.1"/>
    </source>
</evidence>
<dbReference type="PANTHER" id="PTHR12507">
    <property type="entry name" value="REDUCED GROWTH PHENOTYPE 1 RGP1, YEAST -RELATED"/>
    <property type="match status" value="1"/>
</dbReference>
<comment type="caution">
    <text evidence="1">The sequence shown here is derived from an EMBL/GenBank/DDBJ whole genome shotgun (WGS) entry which is preliminary data.</text>
</comment>
<proteinExistence type="predicted"/>
<dbReference type="InterPro" id="IPR014848">
    <property type="entry name" value="Rgp1"/>
</dbReference>
<evidence type="ECO:0008006" key="3">
    <source>
        <dbReference type="Google" id="ProtNLM"/>
    </source>
</evidence>
<organism evidence="1 2">
    <name type="scientific">Blattamonas nauphoetae</name>
    <dbReference type="NCBI Taxonomy" id="2049346"/>
    <lineage>
        <taxon>Eukaryota</taxon>
        <taxon>Metamonada</taxon>
        <taxon>Preaxostyla</taxon>
        <taxon>Oxymonadida</taxon>
        <taxon>Blattamonas</taxon>
    </lineage>
</organism>